<protein>
    <submittedName>
        <fullName evidence="1">Uncharacterized protein</fullName>
    </submittedName>
</protein>
<name>A0A6V7UZ17_MELEN</name>
<dbReference type="Proteomes" id="UP000580250">
    <property type="component" value="Unassembled WGS sequence"/>
</dbReference>
<accession>A0A6V7UZ17</accession>
<sequence length="51" mass="6037">MMSANNCKEVEKKVNKMFGVLGLEYKKKEVLFLSVINKNSKIYIFLKDLFY</sequence>
<proteinExistence type="predicted"/>
<dbReference type="AlphaFoldDB" id="A0A6V7UZ17"/>
<reference evidence="1 2" key="1">
    <citation type="submission" date="2020-08" db="EMBL/GenBank/DDBJ databases">
        <authorList>
            <person name="Koutsovoulos G."/>
            <person name="Danchin GJ E."/>
        </authorList>
    </citation>
    <scope>NUCLEOTIDE SEQUENCE [LARGE SCALE GENOMIC DNA]</scope>
</reference>
<organism evidence="1 2">
    <name type="scientific">Meloidogyne enterolobii</name>
    <name type="common">Root-knot nematode worm</name>
    <name type="synonym">Meloidogyne mayaguensis</name>
    <dbReference type="NCBI Taxonomy" id="390850"/>
    <lineage>
        <taxon>Eukaryota</taxon>
        <taxon>Metazoa</taxon>
        <taxon>Ecdysozoa</taxon>
        <taxon>Nematoda</taxon>
        <taxon>Chromadorea</taxon>
        <taxon>Rhabditida</taxon>
        <taxon>Tylenchina</taxon>
        <taxon>Tylenchomorpha</taxon>
        <taxon>Tylenchoidea</taxon>
        <taxon>Meloidogynidae</taxon>
        <taxon>Meloidogyninae</taxon>
        <taxon>Meloidogyne</taxon>
    </lineage>
</organism>
<dbReference type="EMBL" id="CAJEWN010000133">
    <property type="protein sequence ID" value="CAD2167904.1"/>
    <property type="molecule type" value="Genomic_DNA"/>
</dbReference>
<evidence type="ECO:0000313" key="1">
    <source>
        <dbReference type="EMBL" id="CAD2167904.1"/>
    </source>
</evidence>
<comment type="caution">
    <text evidence="1">The sequence shown here is derived from an EMBL/GenBank/DDBJ whole genome shotgun (WGS) entry which is preliminary data.</text>
</comment>
<evidence type="ECO:0000313" key="2">
    <source>
        <dbReference type="Proteomes" id="UP000580250"/>
    </source>
</evidence>
<gene>
    <name evidence="1" type="ORF">MENT_LOCUS19219</name>
</gene>